<evidence type="ECO:0000256" key="1">
    <source>
        <dbReference type="SAM" id="MobiDB-lite"/>
    </source>
</evidence>
<proteinExistence type="predicted"/>
<evidence type="ECO:0000313" key="2">
    <source>
        <dbReference type="EMBL" id="CAG7892649.1"/>
    </source>
</evidence>
<dbReference type="AlphaFoldDB" id="A0A8D9H454"/>
<reference evidence="2 3" key="1">
    <citation type="submission" date="2021-07" db="EMBL/GenBank/DDBJ databases">
        <authorList>
            <consortium name="Genoscope - CEA"/>
            <person name="William W."/>
        </authorList>
    </citation>
    <scope>NUCLEOTIDE SEQUENCE [LARGE SCALE GENOMIC DNA]</scope>
</reference>
<gene>
    <name evidence="2" type="ORF">BRAPAZ1V2_A02P16010.2</name>
</gene>
<sequence>EKGRRGSGAKILRGKGALVQYLSEAKSTDSTQTTKEGSEGETEVEQENVTLYA</sequence>
<protein>
    <submittedName>
        <fullName evidence="2">Uncharacterized protein</fullName>
    </submittedName>
</protein>
<dbReference type="Gramene" id="A02p16010.2_BraZ1">
    <property type="protein sequence ID" value="A02p16010.2_BraZ1.CDS"/>
    <property type="gene ID" value="A02g16010.2_BraZ1"/>
</dbReference>
<feature type="region of interest" description="Disordered" evidence="1">
    <location>
        <begin position="22"/>
        <end position="53"/>
    </location>
</feature>
<evidence type="ECO:0000313" key="3">
    <source>
        <dbReference type="Proteomes" id="UP000694005"/>
    </source>
</evidence>
<accession>A0A8D9H454</accession>
<name>A0A8D9H454_BRACM</name>
<feature type="non-terminal residue" evidence="2">
    <location>
        <position position="53"/>
    </location>
</feature>
<dbReference type="EMBL" id="LS974618">
    <property type="protein sequence ID" value="CAG7892649.1"/>
    <property type="molecule type" value="Genomic_DNA"/>
</dbReference>
<dbReference type="Proteomes" id="UP000694005">
    <property type="component" value="Chromosome A02"/>
</dbReference>
<organism evidence="2 3">
    <name type="scientific">Brassica campestris</name>
    <name type="common">Field mustard</name>
    <dbReference type="NCBI Taxonomy" id="3711"/>
    <lineage>
        <taxon>Eukaryota</taxon>
        <taxon>Viridiplantae</taxon>
        <taxon>Streptophyta</taxon>
        <taxon>Embryophyta</taxon>
        <taxon>Tracheophyta</taxon>
        <taxon>Spermatophyta</taxon>
        <taxon>Magnoliopsida</taxon>
        <taxon>eudicotyledons</taxon>
        <taxon>Gunneridae</taxon>
        <taxon>Pentapetalae</taxon>
        <taxon>rosids</taxon>
        <taxon>malvids</taxon>
        <taxon>Brassicales</taxon>
        <taxon>Brassicaceae</taxon>
        <taxon>Brassiceae</taxon>
        <taxon>Brassica</taxon>
    </lineage>
</organism>